<keyword evidence="8" id="KW-1185">Reference proteome</keyword>
<dbReference type="Pfam" id="PF13091">
    <property type="entry name" value="PLDc_2"/>
    <property type="match status" value="1"/>
</dbReference>
<feature type="domain" description="PLD phosphodiesterase" evidence="6">
    <location>
        <begin position="163"/>
        <end position="190"/>
    </location>
</feature>
<keyword evidence="2" id="KW-0677">Repeat</keyword>
<dbReference type="Proteomes" id="UP000035058">
    <property type="component" value="Unassembled WGS sequence"/>
</dbReference>
<dbReference type="InterPro" id="IPR025202">
    <property type="entry name" value="PLD-like_dom"/>
</dbReference>
<keyword evidence="4" id="KW-0443">Lipid metabolism</keyword>
<feature type="compositionally biased region" description="Basic and acidic residues" evidence="5">
    <location>
        <begin position="19"/>
        <end position="38"/>
    </location>
</feature>
<proteinExistence type="predicted"/>
<evidence type="ECO:0000256" key="1">
    <source>
        <dbReference type="ARBA" id="ARBA00000798"/>
    </source>
</evidence>
<feature type="region of interest" description="Disordered" evidence="5">
    <location>
        <begin position="17"/>
        <end position="38"/>
    </location>
</feature>
<organism evidence="7 8">
    <name type="scientific">Gordonia namibiensis NBRC 108229</name>
    <dbReference type="NCBI Taxonomy" id="1208314"/>
    <lineage>
        <taxon>Bacteria</taxon>
        <taxon>Bacillati</taxon>
        <taxon>Actinomycetota</taxon>
        <taxon>Actinomycetes</taxon>
        <taxon>Mycobacteriales</taxon>
        <taxon>Gordoniaceae</taxon>
        <taxon>Gordonia</taxon>
    </lineage>
</organism>
<name>K6VZ13_9ACTN</name>
<comment type="catalytic activity">
    <reaction evidence="1">
        <text>a 1,2-diacyl-sn-glycero-3-phosphocholine + H2O = a 1,2-diacyl-sn-glycero-3-phosphate + choline + H(+)</text>
        <dbReference type="Rhea" id="RHEA:14445"/>
        <dbReference type="ChEBI" id="CHEBI:15354"/>
        <dbReference type="ChEBI" id="CHEBI:15377"/>
        <dbReference type="ChEBI" id="CHEBI:15378"/>
        <dbReference type="ChEBI" id="CHEBI:57643"/>
        <dbReference type="ChEBI" id="CHEBI:58608"/>
        <dbReference type="EC" id="3.1.4.4"/>
    </reaction>
</comment>
<evidence type="ECO:0000256" key="3">
    <source>
        <dbReference type="ARBA" id="ARBA00022801"/>
    </source>
</evidence>
<dbReference type="CDD" id="cd09143">
    <property type="entry name" value="PLDc_vPLD1_2_like_bac_2"/>
    <property type="match status" value="1"/>
</dbReference>
<accession>K6VZ13</accession>
<gene>
    <name evidence="7" type="ORF">GONAM_27_00470</name>
</gene>
<dbReference type="Gene3D" id="3.30.870.10">
    <property type="entry name" value="Endonuclease Chain A"/>
    <property type="match status" value="2"/>
</dbReference>
<evidence type="ECO:0000256" key="2">
    <source>
        <dbReference type="ARBA" id="ARBA00022737"/>
    </source>
</evidence>
<evidence type="ECO:0000259" key="6">
    <source>
        <dbReference type="PROSITE" id="PS50035"/>
    </source>
</evidence>
<dbReference type="PROSITE" id="PS50035">
    <property type="entry name" value="PLD"/>
    <property type="match status" value="2"/>
</dbReference>
<evidence type="ECO:0000256" key="5">
    <source>
        <dbReference type="SAM" id="MobiDB-lite"/>
    </source>
</evidence>
<evidence type="ECO:0000313" key="8">
    <source>
        <dbReference type="Proteomes" id="UP000035058"/>
    </source>
</evidence>
<dbReference type="SMART" id="SM00155">
    <property type="entry name" value="PLDc"/>
    <property type="match status" value="2"/>
</dbReference>
<feature type="domain" description="PLD phosphodiesterase" evidence="6">
    <location>
        <begin position="379"/>
        <end position="406"/>
    </location>
</feature>
<dbReference type="PANTHER" id="PTHR18896:SF76">
    <property type="entry name" value="PHOSPHOLIPASE"/>
    <property type="match status" value="1"/>
</dbReference>
<dbReference type="SUPFAM" id="SSF56024">
    <property type="entry name" value="Phospholipase D/nuclease"/>
    <property type="match status" value="2"/>
</dbReference>
<dbReference type="PANTHER" id="PTHR18896">
    <property type="entry name" value="PHOSPHOLIPASE D"/>
    <property type="match status" value="1"/>
</dbReference>
<dbReference type="InterPro" id="IPR015679">
    <property type="entry name" value="PLipase_D_fam"/>
</dbReference>
<evidence type="ECO:0000313" key="7">
    <source>
        <dbReference type="EMBL" id="GAC01499.1"/>
    </source>
</evidence>
<dbReference type="AlphaFoldDB" id="K6VZ13"/>
<dbReference type="InterPro" id="IPR001736">
    <property type="entry name" value="PLipase_D/transphosphatidylase"/>
</dbReference>
<dbReference type="GO" id="GO:0004630">
    <property type="term" value="F:phospholipase D activity"/>
    <property type="evidence" value="ECO:0007669"/>
    <property type="project" value="UniProtKB-EC"/>
</dbReference>
<comment type="caution">
    <text evidence="7">The sequence shown here is derived from an EMBL/GenBank/DDBJ whole genome shotgun (WGS) entry which is preliminary data.</text>
</comment>
<evidence type="ECO:0000256" key="4">
    <source>
        <dbReference type="ARBA" id="ARBA00023098"/>
    </source>
</evidence>
<dbReference type="GO" id="GO:0009395">
    <property type="term" value="P:phospholipid catabolic process"/>
    <property type="evidence" value="ECO:0007669"/>
    <property type="project" value="TreeGrafter"/>
</dbReference>
<keyword evidence="3" id="KW-0378">Hydrolase</keyword>
<dbReference type="CDD" id="cd09140">
    <property type="entry name" value="PLDc_vPLD1_2_like_bac_1"/>
    <property type="match status" value="1"/>
</dbReference>
<protein>
    <recommendedName>
        <fullName evidence="6">PLD phosphodiesterase domain-containing protein</fullName>
    </recommendedName>
</protein>
<reference evidence="7 8" key="1">
    <citation type="submission" date="2012-08" db="EMBL/GenBank/DDBJ databases">
        <title>Whole genome shotgun sequence of Gordonia namibiensis NBRC 108229.</title>
        <authorList>
            <person name="Isaki-Nakamura S."/>
            <person name="Hosoyama A."/>
            <person name="Tsuchikane K."/>
            <person name="Katsumata H."/>
            <person name="Baba S."/>
            <person name="Yamazaki S."/>
            <person name="Fujita N."/>
        </authorList>
    </citation>
    <scope>NUCLEOTIDE SEQUENCE [LARGE SCALE GENOMIC DNA]</scope>
    <source>
        <strain evidence="7 8">NBRC 108229</strain>
    </source>
</reference>
<sequence length="530" mass="59028">MPRCAAGCWQNDGLAGAANHDREKNGAEHHMTDEPGHEPILRAGDTCREIATADRVACIVDAADYFLHAKSALLQARRRVILIGWDVDTRISLDPRSPEGDVPDRLGEFLKWLGANRPGLEIYVLRWSTGAFTGMLRGVAPPFVQDLLTGRRLHFRIDAAHPVSAAHHQKIAVIDDQFAFCGGIDMTVDRWDTSEHLSHNDFRRDPDGEPHGPWHDVTVALDGDAARVVAGVAVDRWEAATGERLAPLVDTEGPDIWPEELGVTFTDCEVGVARTIPHYNDREEVDEIRRLYKAAFAAARRTIYIESQYLAAREIADALAERLAEPDGPEIVVVLPRHADSPVERLAMDGARHKLLRMLWRADVHDRFRAYYPVTSEGDEIYVHAKVLVVDDILLRIGSSNLNNRSLGFDSECDVAIEARRDDPDDARIRDNITSVRTRLLSEHLGVDAEVFDDAVRETDSLVGAIEALATPGRTLELFDRDVIDDEASIIAENELVDPEDASTPLVERVYRSVLRRGAGKRLTRLTSTR</sequence>
<dbReference type="EMBL" id="BAHE01000027">
    <property type="protein sequence ID" value="GAC01499.1"/>
    <property type="molecule type" value="Genomic_DNA"/>
</dbReference>